<evidence type="ECO:0000313" key="1">
    <source>
        <dbReference type="EMBL" id="TMW61613.1"/>
    </source>
</evidence>
<accession>A0A8K1CFJ1</accession>
<protein>
    <recommendedName>
        <fullName evidence="3">MULE transposase domain-containing protein</fullName>
    </recommendedName>
</protein>
<comment type="caution">
    <text evidence="1">The sequence shown here is derived from an EMBL/GenBank/DDBJ whole genome shotgun (WGS) entry which is preliminary data.</text>
</comment>
<proteinExistence type="predicted"/>
<sequence length="192" mass="22049">MQLAVDRRAIENMSLTPEAVWAAMHGEFYSTGLTDYVQRSLTRKQVISRIHRVRRSHFDGNLHGVVEVPPLSLVSGAEDSFFRFQHVFVNSSKLEQMIGRAHPDLLLRMQNRSTTIFVDGTFRCVTRGFYQCLVFMVFDYATDFFLPAFYVLLTLKTQEYWNAIAAVLNACDEKPEPDMVVCYFESALMDAV</sequence>
<evidence type="ECO:0000313" key="2">
    <source>
        <dbReference type="Proteomes" id="UP000794436"/>
    </source>
</evidence>
<dbReference type="OrthoDB" id="123622at2759"/>
<reference evidence="1" key="1">
    <citation type="submission" date="2019-03" db="EMBL/GenBank/DDBJ databases">
        <title>Long read genome sequence of the mycoparasitic Pythium oligandrum ATCC 38472 isolated from sugarbeet rhizosphere.</title>
        <authorList>
            <person name="Gaulin E."/>
        </authorList>
    </citation>
    <scope>NUCLEOTIDE SEQUENCE</scope>
    <source>
        <strain evidence="1">ATCC 38472_TT</strain>
    </source>
</reference>
<evidence type="ECO:0008006" key="3">
    <source>
        <dbReference type="Google" id="ProtNLM"/>
    </source>
</evidence>
<dbReference type="Proteomes" id="UP000794436">
    <property type="component" value="Unassembled WGS sequence"/>
</dbReference>
<dbReference type="AlphaFoldDB" id="A0A8K1CFJ1"/>
<dbReference type="EMBL" id="SPLM01000075">
    <property type="protein sequence ID" value="TMW61613.1"/>
    <property type="molecule type" value="Genomic_DNA"/>
</dbReference>
<name>A0A8K1CFJ1_PYTOL</name>
<gene>
    <name evidence="1" type="ORF">Poli38472_010676</name>
</gene>
<keyword evidence="2" id="KW-1185">Reference proteome</keyword>
<organism evidence="1 2">
    <name type="scientific">Pythium oligandrum</name>
    <name type="common">Mycoparasitic fungus</name>
    <dbReference type="NCBI Taxonomy" id="41045"/>
    <lineage>
        <taxon>Eukaryota</taxon>
        <taxon>Sar</taxon>
        <taxon>Stramenopiles</taxon>
        <taxon>Oomycota</taxon>
        <taxon>Peronosporomycetes</taxon>
        <taxon>Pythiales</taxon>
        <taxon>Pythiaceae</taxon>
        <taxon>Pythium</taxon>
    </lineage>
</organism>